<dbReference type="Gene3D" id="3.60.15.10">
    <property type="entry name" value="Ribonuclease Z/Hydroxyacylglutathione hydrolase-like"/>
    <property type="match status" value="2"/>
</dbReference>
<organism evidence="5 6">
    <name type="scientific">Paenibacillus solisilvae</name>
    <dbReference type="NCBI Taxonomy" id="2486751"/>
    <lineage>
        <taxon>Bacteria</taxon>
        <taxon>Bacillati</taxon>
        <taxon>Bacillota</taxon>
        <taxon>Bacilli</taxon>
        <taxon>Bacillales</taxon>
        <taxon>Paenibacillaceae</taxon>
        <taxon>Paenibacillus</taxon>
    </lineage>
</organism>
<protein>
    <submittedName>
        <fullName evidence="5">MBL fold metallo-hydrolase</fullName>
    </submittedName>
</protein>
<name>A0ABW0VVP8_9BACL</name>
<evidence type="ECO:0000313" key="6">
    <source>
        <dbReference type="Proteomes" id="UP001596047"/>
    </source>
</evidence>
<keyword evidence="6" id="KW-1185">Reference proteome</keyword>
<dbReference type="RefSeq" id="WP_379187340.1">
    <property type="nucleotide sequence ID" value="NZ_JBHSOW010000024.1"/>
</dbReference>
<evidence type="ECO:0000256" key="3">
    <source>
        <dbReference type="ARBA" id="ARBA00048505"/>
    </source>
</evidence>
<dbReference type="InterPro" id="IPR001279">
    <property type="entry name" value="Metallo-B-lactamas"/>
</dbReference>
<dbReference type="CDD" id="cd06262">
    <property type="entry name" value="metallo-hydrolase-like_MBL-fold"/>
    <property type="match status" value="2"/>
</dbReference>
<comment type="caution">
    <text evidence="5">The sequence shown here is derived from an EMBL/GenBank/DDBJ whole genome shotgun (WGS) entry which is preliminary data.</text>
</comment>
<dbReference type="EMBL" id="JBHSOW010000024">
    <property type="protein sequence ID" value="MFC5648849.1"/>
    <property type="molecule type" value="Genomic_DNA"/>
</dbReference>
<sequence length="602" mass="68031">MLRKLTEHLFQHEDTCMVYVIKNGPEAILIDFGSGAILDDLRSIGVEQVTDILMTHHHRDQGQQLDKAIAAGARLWVPHHEQDLFSNVDLHWYGREIYNNYNVRQDKFSILEPVPIDGTLKDHSVHIFGGRTFTIVPTPGHTIGSVSIVTEVDGKRIAFTGDLIAAPGKVWSMSATQWTYNGSDGVISTLLSVSDLRGMELHMLLPSHGEVMNNPASAFDPLISNLKQLLQLRNEYSIIEQILEPEYVEITPHLVWNNRSFANSYALISESGKALIIDYGYPNFHQTFYAGTDRSSRRPSIRPIEQLKKRYNLTQIDVVMPTHYHDDHIAGFNLLRDVEGTKTWVAESFADLLENPSDYDVPCIWYDPIPVDRKLPLEVPIVWEEYEFRLYEQPGHTLYAVAIAFEVDGKRIVAIGDQQGDDGYLNNYVYKNKFRSHDFILSAELYRKLNPDVIISGHWDPLQVTDDYLDKLARDGESLKKLHDALLPTETIDMGAEGFCGWINPYQIEINGGETAEITVEVLNPLPSREKVIVQMIATAGLEFEAEEQQLELNPHEIGTIRFHVTAPTGTAIKRARIAADITIGKRMMGQQAEALVTVVHL</sequence>
<dbReference type="InterPro" id="IPR036866">
    <property type="entry name" value="RibonucZ/Hydroxyglut_hydro"/>
</dbReference>
<dbReference type="SMART" id="SM00849">
    <property type="entry name" value="Lactamase_B"/>
    <property type="match status" value="2"/>
</dbReference>
<gene>
    <name evidence="5" type="ORF">ACFPYJ_06855</name>
</gene>
<dbReference type="SUPFAM" id="SSF56281">
    <property type="entry name" value="Metallo-hydrolase/oxidoreductase"/>
    <property type="match status" value="2"/>
</dbReference>
<reference evidence="6" key="1">
    <citation type="journal article" date="2019" name="Int. J. Syst. Evol. Microbiol.">
        <title>The Global Catalogue of Microorganisms (GCM) 10K type strain sequencing project: providing services to taxonomists for standard genome sequencing and annotation.</title>
        <authorList>
            <consortium name="The Broad Institute Genomics Platform"/>
            <consortium name="The Broad Institute Genome Sequencing Center for Infectious Disease"/>
            <person name="Wu L."/>
            <person name="Ma J."/>
        </authorList>
    </citation>
    <scope>NUCLEOTIDE SEQUENCE [LARGE SCALE GENOMIC DNA]</scope>
    <source>
        <strain evidence="6">CGMCC 1.3240</strain>
    </source>
</reference>
<accession>A0ABW0VVP8</accession>
<dbReference type="Pfam" id="PF00753">
    <property type="entry name" value="Lactamase_B"/>
    <property type="match status" value="2"/>
</dbReference>
<evidence type="ECO:0000256" key="2">
    <source>
        <dbReference type="ARBA" id="ARBA00034301"/>
    </source>
</evidence>
<evidence type="ECO:0000313" key="5">
    <source>
        <dbReference type="EMBL" id="MFC5648849.1"/>
    </source>
</evidence>
<feature type="domain" description="Metallo-beta-lactamase" evidence="4">
    <location>
        <begin position="15"/>
        <end position="208"/>
    </location>
</feature>
<comment type="catalytic activity">
    <reaction evidence="3">
        <text>3',5'-cyclic UMP + H2O = UMP + H(+)</text>
        <dbReference type="Rhea" id="RHEA:70575"/>
        <dbReference type="ChEBI" id="CHEBI:15377"/>
        <dbReference type="ChEBI" id="CHEBI:15378"/>
        <dbReference type="ChEBI" id="CHEBI:57865"/>
        <dbReference type="ChEBI" id="CHEBI:184387"/>
    </reaction>
    <physiologicalReaction direction="left-to-right" evidence="3">
        <dbReference type="Rhea" id="RHEA:70576"/>
    </physiologicalReaction>
</comment>
<dbReference type="Proteomes" id="UP001596047">
    <property type="component" value="Unassembled WGS sequence"/>
</dbReference>
<comment type="function">
    <text evidence="2">Counteracts the endogenous Pycsar antiviral defense system. Phosphodiesterase that enables metal-dependent hydrolysis of host cyclic nucleotide Pycsar defense signals such as cCMP and cUMP.</text>
</comment>
<evidence type="ECO:0000259" key="4">
    <source>
        <dbReference type="SMART" id="SM00849"/>
    </source>
</evidence>
<dbReference type="PANTHER" id="PTHR42951">
    <property type="entry name" value="METALLO-BETA-LACTAMASE DOMAIN-CONTAINING"/>
    <property type="match status" value="1"/>
</dbReference>
<evidence type="ECO:0000256" key="1">
    <source>
        <dbReference type="ARBA" id="ARBA00034221"/>
    </source>
</evidence>
<dbReference type="InterPro" id="IPR050855">
    <property type="entry name" value="NDM-1-like"/>
</dbReference>
<feature type="domain" description="Metallo-beta-lactamase" evidence="4">
    <location>
        <begin position="261"/>
        <end position="458"/>
    </location>
</feature>
<proteinExistence type="predicted"/>
<comment type="catalytic activity">
    <reaction evidence="1">
        <text>3',5'-cyclic CMP + H2O = CMP + H(+)</text>
        <dbReference type="Rhea" id="RHEA:72675"/>
        <dbReference type="ChEBI" id="CHEBI:15377"/>
        <dbReference type="ChEBI" id="CHEBI:15378"/>
        <dbReference type="ChEBI" id="CHEBI:58003"/>
        <dbReference type="ChEBI" id="CHEBI:60377"/>
    </reaction>
    <physiologicalReaction direction="left-to-right" evidence="1">
        <dbReference type="Rhea" id="RHEA:72676"/>
    </physiologicalReaction>
</comment>